<organism evidence="6 7">
    <name type="scientific">Mycolicibacterium celeriflavum</name>
    <name type="common">Mycobacterium celeriflavum</name>
    <dbReference type="NCBI Taxonomy" id="1249101"/>
    <lineage>
        <taxon>Bacteria</taxon>
        <taxon>Bacillati</taxon>
        <taxon>Actinomycetota</taxon>
        <taxon>Actinomycetes</taxon>
        <taxon>Mycobacteriales</taxon>
        <taxon>Mycobacteriaceae</taxon>
        <taxon>Mycolicibacterium</taxon>
    </lineage>
</organism>
<proteinExistence type="inferred from homology"/>
<dbReference type="InterPro" id="IPR022369">
    <property type="entry name" value="Integral_membrane_TerC_rswitch"/>
</dbReference>
<dbReference type="AlphaFoldDB" id="A0A1X0BSA3"/>
<keyword evidence="3" id="KW-0812">Transmembrane</keyword>
<dbReference type="GO" id="GO:0016020">
    <property type="term" value="C:membrane"/>
    <property type="evidence" value="ECO:0007669"/>
    <property type="project" value="UniProtKB-SubCell"/>
</dbReference>
<dbReference type="PANTHER" id="PTHR30238:SF0">
    <property type="entry name" value="THYLAKOID MEMBRANE PROTEIN TERC, CHLOROPLASTIC"/>
    <property type="match status" value="1"/>
</dbReference>
<evidence type="ECO:0000256" key="5">
    <source>
        <dbReference type="ARBA" id="ARBA00023136"/>
    </source>
</evidence>
<protein>
    <submittedName>
        <fullName evidence="6">Tellurium resistance protein TerC</fullName>
    </submittedName>
</protein>
<sequence length="335" mass="37453">MNVSQLEWIITLSVTIGILLFDVVVIGRRPHEPSKRETGIALTIYVGLAIAFGLWTWFFHGGQYGLEFFAGWLTEYSLSVDNLFVFLIIMASFNVPRKYQQQALLVGIILALIFRGIFIALGAVAINQFSWVFYIFAAFLIYTAINLARDTDHEDDGDNIVVRFARNHLSMTDKWDGLKLWVKDNGKRLMTPMFLVIVALGTTDLIFALDSIPAIYGLTQEPYLVFTANVFALMGLRQLYFLLGDLLKRLVFLSQGLAFILGFIGVKLLLHALHENEVPFINGGEHVPVPEIPTLLSLGVIVVTLLITTAASLYKTRVHDVKNGASETPKSIDSR</sequence>
<comment type="similarity">
    <text evidence="2">Belongs to the TerC family.</text>
</comment>
<dbReference type="PANTHER" id="PTHR30238">
    <property type="entry name" value="MEMBRANE BOUND PREDICTED REDOX MODULATOR"/>
    <property type="match status" value="1"/>
</dbReference>
<dbReference type="Pfam" id="PF03741">
    <property type="entry name" value="TerC"/>
    <property type="match status" value="1"/>
</dbReference>
<keyword evidence="7" id="KW-1185">Reference proteome</keyword>
<evidence type="ECO:0000313" key="6">
    <source>
        <dbReference type="EMBL" id="BBY45415.1"/>
    </source>
</evidence>
<evidence type="ECO:0000256" key="4">
    <source>
        <dbReference type="ARBA" id="ARBA00022989"/>
    </source>
</evidence>
<dbReference type="OrthoDB" id="5242957at2"/>
<evidence type="ECO:0000256" key="3">
    <source>
        <dbReference type="ARBA" id="ARBA00022692"/>
    </source>
</evidence>
<dbReference type="STRING" id="1249101.BST21_16430"/>
<evidence type="ECO:0000256" key="1">
    <source>
        <dbReference type="ARBA" id="ARBA00004141"/>
    </source>
</evidence>
<reference evidence="6 7" key="1">
    <citation type="journal article" date="2019" name="Emerg. Microbes Infect.">
        <title>Comprehensive subspecies identification of 175 nontuberculous mycobacteria species based on 7547 genomic profiles.</title>
        <authorList>
            <person name="Matsumoto Y."/>
            <person name="Kinjo T."/>
            <person name="Motooka D."/>
            <person name="Nabeya D."/>
            <person name="Jung N."/>
            <person name="Uechi K."/>
            <person name="Horii T."/>
            <person name="Iida T."/>
            <person name="Fujita J."/>
            <person name="Nakamura S."/>
        </authorList>
    </citation>
    <scope>NUCLEOTIDE SEQUENCE [LARGE SCALE GENOMIC DNA]</scope>
    <source>
        <strain evidence="6 7">JCM 18439</strain>
    </source>
</reference>
<name>A0A1X0BSA3_MYCCF</name>
<dbReference type="Proteomes" id="UP000466431">
    <property type="component" value="Chromosome"/>
</dbReference>
<dbReference type="RefSeq" id="WP_067222167.1">
    <property type="nucleotide sequence ID" value="NZ_AP022591.1"/>
</dbReference>
<dbReference type="KEGG" id="mcee:MCEL_37100"/>
<keyword evidence="4" id="KW-1133">Transmembrane helix</keyword>
<dbReference type="EMBL" id="AP022591">
    <property type="protein sequence ID" value="BBY45415.1"/>
    <property type="molecule type" value="Genomic_DNA"/>
</dbReference>
<gene>
    <name evidence="6" type="ORF">MCEL_37100</name>
</gene>
<dbReference type="InterPro" id="IPR005496">
    <property type="entry name" value="Integral_membrane_TerC"/>
</dbReference>
<dbReference type="NCBIfam" id="TIGR03718">
    <property type="entry name" value="R_switched_Alx"/>
    <property type="match status" value="1"/>
</dbReference>
<keyword evidence="5" id="KW-0472">Membrane</keyword>
<evidence type="ECO:0000313" key="7">
    <source>
        <dbReference type="Proteomes" id="UP000466431"/>
    </source>
</evidence>
<comment type="subcellular location">
    <subcellularLocation>
        <location evidence="1">Membrane</location>
        <topology evidence="1">Multi-pass membrane protein</topology>
    </subcellularLocation>
</comment>
<accession>A0A1X0BSA3</accession>
<evidence type="ECO:0000256" key="2">
    <source>
        <dbReference type="ARBA" id="ARBA00007511"/>
    </source>
</evidence>